<evidence type="ECO:0000256" key="2">
    <source>
        <dbReference type="SAM" id="Phobius"/>
    </source>
</evidence>
<dbReference type="EMBL" id="JBITMB010000002">
    <property type="protein sequence ID" value="MFI7440279.1"/>
    <property type="molecule type" value="Genomic_DNA"/>
</dbReference>
<feature type="compositionally biased region" description="Low complexity" evidence="1">
    <location>
        <begin position="358"/>
        <end position="413"/>
    </location>
</feature>
<organism evidence="3 4">
    <name type="scientific">Nonomuraea indica</name>
    <dbReference type="NCBI Taxonomy" id="1581193"/>
    <lineage>
        <taxon>Bacteria</taxon>
        <taxon>Bacillati</taxon>
        <taxon>Actinomycetota</taxon>
        <taxon>Actinomycetes</taxon>
        <taxon>Streptosporangiales</taxon>
        <taxon>Streptosporangiaceae</taxon>
        <taxon>Nonomuraea</taxon>
    </lineage>
</organism>
<sequence length="453" mass="48012">MDPRALPPRLVIDPSLPGEISAQLHANPQVLRMARTGARPEQPLDPVLILVASVMLVLVLVTVGLPGLIGGAFAMGAIGLMRWMAVGSATRKTRRSLRVAQDHAARYVLPEDLDYPCQRLLRRAQDAVNTVLRSRVHQAGLIDTIDNQVTLPEEVWQIAQRLARLSAMHAEHRRLVPRELPPGLEDAVKPYSTALDAAWTSLSRRVRHLEEYAKRVMRADKVFHAHQRLEALAARTPDYQRLIADTVRDDMARDHIRRLGEQAQHARKLFEESIHEARRTAGELLRSPLSLTDPLPGAPAAAPRVPRQAPAAGDLTAAGAAGRPAPSPAPTPAQAPAADPTPAADPAPASSPAPSAGPAPTSNRDSAPSSTSSPAPAAGPAPSRAEPPSAGRRAGDAAASAHAGAASLADESATPTIPIRMPSADGPAVAPPSPPTQDPFRTSPATHRRPSRP</sequence>
<dbReference type="RefSeq" id="WP_397019981.1">
    <property type="nucleotide sequence ID" value="NZ_JBITMB010000002.1"/>
</dbReference>
<accession>A0ABW8A0I4</accession>
<keyword evidence="2" id="KW-0812">Transmembrane</keyword>
<evidence type="ECO:0000313" key="4">
    <source>
        <dbReference type="Proteomes" id="UP001612928"/>
    </source>
</evidence>
<keyword evidence="2" id="KW-0472">Membrane</keyword>
<dbReference type="Proteomes" id="UP001612928">
    <property type="component" value="Unassembled WGS sequence"/>
</dbReference>
<reference evidence="3 4" key="1">
    <citation type="submission" date="2024-10" db="EMBL/GenBank/DDBJ databases">
        <title>The Natural Products Discovery Center: Release of the First 8490 Sequenced Strains for Exploring Actinobacteria Biosynthetic Diversity.</title>
        <authorList>
            <person name="Kalkreuter E."/>
            <person name="Kautsar S.A."/>
            <person name="Yang D."/>
            <person name="Bader C.D."/>
            <person name="Teijaro C.N."/>
            <person name="Fluegel L."/>
            <person name="Davis C.M."/>
            <person name="Simpson J.R."/>
            <person name="Lauterbach L."/>
            <person name="Steele A.D."/>
            <person name="Gui C."/>
            <person name="Meng S."/>
            <person name="Li G."/>
            <person name="Viehrig K."/>
            <person name="Ye F."/>
            <person name="Su P."/>
            <person name="Kiefer A.F."/>
            <person name="Nichols A."/>
            <person name="Cepeda A.J."/>
            <person name="Yan W."/>
            <person name="Fan B."/>
            <person name="Jiang Y."/>
            <person name="Adhikari A."/>
            <person name="Zheng C.-J."/>
            <person name="Schuster L."/>
            <person name="Cowan T.M."/>
            <person name="Smanski M.J."/>
            <person name="Chevrette M.G."/>
            <person name="De Carvalho L.P.S."/>
            <person name="Shen B."/>
        </authorList>
    </citation>
    <scope>NUCLEOTIDE SEQUENCE [LARGE SCALE GENOMIC DNA]</scope>
    <source>
        <strain evidence="3 4">NPDC049503</strain>
    </source>
</reference>
<evidence type="ECO:0000256" key="1">
    <source>
        <dbReference type="SAM" id="MobiDB-lite"/>
    </source>
</evidence>
<feature type="compositionally biased region" description="Pro residues" evidence="1">
    <location>
        <begin position="343"/>
        <end position="357"/>
    </location>
</feature>
<keyword evidence="4" id="KW-1185">Reference proteome</keyword>
<keyword evidence="2" id="KW-1133">Transmembrane helix</keyword>
<evidence type="ECO:0000313" key="3">
    <source>
        <dbReference type="EMBL" id="MFI7440279.1"/>
    </source>
</evidence>
<comment type="caution">
    <text evidence="3">The sequence shown here is derived from an EMBL/GenBank/DDBJ whole genome shotgun (WGS) entry which is preliminary data.</text>
</comment>
<feature type="transmembrane region" description="Helical" evidence="2">
    <location>
        <begin position="43"/>
        <end position="61"/>
    </location>
</feature>
<gene>
    <name evidence="3" type="ORF">ACIBP5_09980</name>
</gene>
<feature type="region of interest" description="Disordered" evidence="1">
    <location>
        <begin position="287"/>
        <end position="453"/>
    </location>
</feature>
<name>A0ABW8A0I4_9ACTN</name>
<feature type="compositionally biased region" description="Low complexity" evidence="1">
    <location>
        <begin position="294"/>
        <end position="324"/>
    </location>
</feature>
<protein>
    <submittedName>
        <fullName evidence="3">Uncharacterized protein</fullName>
    </submittedName>
</protein>
<proteinExistence type="predicted"/>